<protein>
    <submittedName>
        <fullName evidence="2">Uncharacterized protein</fullName>
    </submittedName>
</protein>
<name>A0A1G9CFF2_9ACTN</name>
<feature type="transmembrane region" description="Helical" evidence="1">
    <location>
        <begin position="33"/>
        <end position="53"/>
    </location>
</feature>
<dbReference type="AlphaFoldDB" id="A0A1G9CFF2"/>
<organism evidence="2 3">
    <name type="scientific">Glycomyces sambucus</name>
    <dbReference type="NCBI Taxonomy" id="380244"/>
    <lineage>
        <taxon>Bacteria</taxon>
        <taxon>Bacillati</taxon>
        <taxon>Actinomycetota</taxon>
        <taxon>Actinomycetes</taxon>
        <taxon>Glycomycetales</taxon>
        <taxon>Glycomycetaceae</taxon>
        <taxon>Glycomyces</taxon>
    </lineage>
</organism>
<evidence type="ECO:0000313" key="3">
    <source>
        <dbReference type="Proteomes" id="UP000198662"/>
    </source>
</evidence>
<evidence type="ECO:0000313" key="2">
    <source>
        <dbReference type="EMBL" id="SDK50388.1"/>
    </source>
</evidence>
<gene>
    <name evidence="2" type="ORF">SAMN05216298_0307</name>
</gene>
<accession>A0A1G9CFF2</accession>
<keyword evidence="1" id="KW-0812">Transmembrane</keyword>
<proteinExistence type="predicted"/>
<keyword evidence="1" id="KW-0472">Membrane</keyword>
<keyword evidence="3" id="KW-1185">Reference proteome</keyword>
<feature type="transmembrane region" description="Helical" evidence="1">
    <location>
        <begin position="65"/>
        <end position="84"/>
    </location>
</feature>
<dbReference type="RefSeq" id="WP_091041600.1">
    <property type="nucleotide sequence ID" value="NZ_FNGF01000001.1"/>
</dbReference>
<dbReference type="OrthoDB" id="4292158at2"/>
<dbReference type="Proteomes" id="UP000198662">
    <property type="component" value="Unassembled WGS sequence"/>
</dbReference>
<sequence>MKAHQFDYWVSRQHAAQFPATARPGPKTKTVPTWVQGTTWAAAACFLFGGIAVWNFADRADWADVVYGITCTLSVLTVIVASFMHMADSGESRVDDLMRQYPWQAWPCRMDNRSEFHILDPEQNIIQTFKNIDPLPTAGWRNITDGIGVIWICGDLREDVLVASVGGKPSWRAKPNPERSLPGQLTEPQQALLASAIKFAAAAAMQVWISPP</sequence>
<keyword evidence="1" id="KW-1133">Transmembrane helix</keyword>
<reference evidence="3" key="1">
    <citation type="submission" date="2016-10" db="EMBL/GenBank/DDBJ databases">
        <authorList>
            <person name="Varghese N."/>
            <person name="Submissions S."/>
        </authorList>
    </citation>
    <scope>NUCLEOTIDE SEQUENCE [LARGE SCALE GENOMIC DNA]</scope>
    <source>
        <strain evidence="3">CGMCC 4.3147</strain>
    </source>
</reference>
<evidence type="ECO:0000256" key="1">
    <source>
        <dbReference type="SAM" id="Phobius"/>
    </source>
</evidence>
<dbReference type="EMBL" id="FNGF01000001">
    <property type="protein sequence ID" value="SDK50388.1"/>
    <property type="molecule type" value="Genomic_DNA"/>
</dbReference>